<evidence type="ECO:0000313" key="6">
    <source>
        <dbReference type="Ensembl" id="ENSCVAP00000031969.1"/>
    </source>
</evidence>
<dbReference type="OMA" id="STDFYSW"/>
<organism evidence="6 7">
    <name type="scientific">Cyprinodon variegatus</name>
    <name type="common">Sheepshead minnow</name>
    <dbReference type="NCBI Taxonomy" id="28743"/>
    <lineage>
        <taxon>Eukaryota</taxon>
        <taxon>Metazoa</taxon>
        <taxon>Chordata</taxon>
        <taxon>Craniata</taxon>
        <taxon>Vertebrata</taxon>
        <taxon>Euteleostomi</taxon>
        <taxon>Actinopterygii</taxon>
        <taxon>Neopterygii</taxon>
        <taxon>Teleostei</taxon>
        <taxon>Neoteleostei</taxon>
        <taxon>Acanthomorphata</taxon>
        <taxon>Ovalentaria</taxon>
        <taxon>Atherinomorphae</taxon>
        <taxon>Cyprinodontiformes</taxon>
        <taxon>Cyprinodontidae</taxon>
        <taxon>Cyprinodon</taxon>
    </lineage>
</organism>
<evidence type="ECO:0000313" key="7">
    <source>
        <dbReference type="Proteomes" id="UP000265020"/>
    </source>
</evidence>
<evidence type="ECO:0000256" key="2">
    <source>
        <dbReference type="ARBA" id="ARBA00007432"/>
    </source>
</evidence>
<feature type="chain" id="PRO_5018710909" evidence="5">
    <location>
        <begin position="30"/>
        <end position="214"/>
    </location>
</feature>
<dbReference type="GO" id="GO:0005615">
    <property type="term" value="C:extracellular space"/>
    <property type="evidence" value="ECO:0007669"/>
    <property type="project" value="UniProtKB-KW"/>
</dbReference>
<feature type="signal peptide" evidence="5">
    <location>
        <begin position="1"/>
        <end position="29"/>
    </location>
</feature>
<evidence type="ECO:0000256" key="1">
    <source>
        <dbReference type="ARBA" id="ARBA00004613"/>
    </source>
</evidence>
<keyword evidence="5" id="KW-0732">Signal</keyword>
<keyword evidence="4" id="KW-0964">Secreted</keyword>
<keyword evidence="3" id="KW-0202">Cytokine</keyword>
<comment type="subcellular location">
    <subcellularLocation>
        <location evidence="1">Secreted</location>
    </subcellularLocation>
</comment>
<dbReference type="AlphaFoldDB" id="A0A3Q2EJD6"/>
<name>A0A3Q2EJD6_CYPVA</name>
<sequence>VEKHFSNHKMKKKKNRLFLFCWALGIARSAPTSQFAQKNKNDSLNLTRTTRKSVQHLLEKYKLQMGNIHLEDHSYHLRDLPLLSTDFNNWFQMTDWTRLHGALGDIQTYWSMLGWKRKQLEQERDVQMDPSLLQSIRHVQHDLCDLMKKVNSEMRGIKSSWVKPAPCVELQNLGRSSRTLWESRVEGYIILRDLHLYLTKLARDFLLLASKSHS</sequence>
<dbReference type="PANTHER" id="PTHR21353:SF9">
    <property type="match status" value="1"/>
</dbReference>
<keyword evidence="7" id="KW-1185">Reference proteome</keyword>
<dbReference type="SUPFAM" id="SSF47266">
    <property type="entry name" value="4-helical cytokines"/>
    <property type="match status" value="1"/>
</dbReference>
<dbReference type="STRING" id="28743.ENSCVAP00000031969"/>
<evidence type="ECO:0000256" key="3">
    <source>
        <dbReference type="ARBA" id="ARBA00022514"/>
    </source>
</evidence>
<dbReference type="Ensembl" id="ENSCVAT00000027336.1">
    <property type="protein sequence ID" value="ENSCVAP00000031969.1"/>
    <property type="gene ID" value="ENSCVAG00000021637.1"/>
</dbReference>
<dbReference type="GO" id="GO:0007166">
    <property type="term" value="P:cell surface receptor signaling pathway"/>
    <property type="evidence" value="ECO:0007669"/>
    <property type="project" value="TreeGrafter"/>
</dbReference>
<dbReference type="Gene3D" id="1.20.1250.10">
    <property type="match status" value="1"/>
</dbReference>
<reference evidence="6" key="1">
    <citation type="submission" date="2025-08" db="UniProtKB">
        <authorList>
            <consortium name="Ensembl"/>
        </authorList>
    </citation>
    <scope>IDENTIFICATION</scope>
</reference>
<dbReference type="InterPro" id="IPR009079">
    <property type="entry name" value="4_helix_cytokine-like_core"/>
</dbReference>
<protein>
    <submittedName>
        <fullName evidence="6">Uncharacterized LOC107101001</fullName>
    </submittedName>
</protein>
<dbReference type="Proteomes" id="UP000265020">
    <property type="component" value="Unassembled WGS sequence"/>
</dbReference>
<accession>A0A3Q2EJD6</accession>
<dbReference type="InterPro" id="IPR010681">
    <property type="entry name" value="PRF/CT"/>
</dbReference>
<comment type="similarity">
    <text evidence="2">Belongs to the IL-6 superfamily.</text>
</comment>
<dbReference type="GeneTree" id="ENSGT00940000176842"/>
<evidence type="ECO:0000256" key="4">
    <source>
        <dbReference type="ARBA" id="ARBA00022525"/>
    </source>
</evidence>
<evidence type="ECO:0000256" key="5">
    <source>
        <dbReference type="SAM" id="SignalP"/>
    </source>
</evidence>
<dbReference type="PANTHER" id="PTHR21353">
    <property type="match status" value="1"/>
</dbReference>
<dbReference type="GO" id="GO:0005125">
    <property type="term" value="F:cytokine activity"/>
    <property type="evidence" value="ECO:0007669"/>
    <property type="project" value="UniProtKB-KW"/>
</dbReference>
<reference evidence="6" key="2">
    <citation type="submission" date="2025-09" db="UniProtKB">
        <authorList>
            <consortium name="Ensembl"/>
        </authorList>
    </citation>
    <scope>IDENTIFICATION</scope>
</reference>
<proteinExistence type="inferred from homology"/>